<dbReference type="AlphaFoldDB" id="A0A4V1KHT4"/>
<evidence type="ECO:0000313" key="15">
    <source>
        <dbReference type="EMBL" id="RXF68302.1"/>
    </source>
</evidence>
<dbReference type="EC" id="3.5.2.6" evidence="6"/>
<protein>
    <recommendedName>
        <fullName evidence="6">beta-lactamase</fullName>
        <ecNumber evidence="6">3.5.2.6</ecNumber>
    </recommendedName>
</protein>
<evidence type="ECO:0000256" key="3">
    <source>
        <dbReference type="ARBA" id="ARBA00004418"/>
    </source>
</evidence>
<feature type="chain" id="PRO_5020792947" description="beta-lactamase" evidence="13">
    <location>
        <begin position="21"/>
        <end position="245"/>
    </location>
</feature>
<sequence length="245" mass="27130">MKYRLVILLLLAAGAGTVYCQEVFHSENLVIEKLSSNTFVHKTYFQTAQWGKVYCNGLIYCRDGEAVVFDTPVNDSLSLVLINWIRQDLHAKLKAVVVNHFHEDCLGGLKTFHDNGAASYSGNLTRRYAQQDTNAKPEVPQHGFNKELVLNVGKGKVVNRYYGGGHTRDNIVSYIPSEKVLFGGCLIKELGAGKGNLADAGVEAWPNTVRKVKSSFPDAKYVVPGHGQYGNTSLLDYTIKLFSEK</sequence>
<keyword evidence="7" id="KW-0479">Metal-binding</keyword>
<dbReference type="InterPro" id="IPR050855">
    <property type="entry name" value="NDM-1-like"/>
</dbReference>
<comment type="caution">
    <text evidence="15">The sequence shown here is derived from an EMBL/GenBank/DDBJ whole genome shotgun (WGS) entry which is preliminary data.</text>
</comment>
<dbReference type="InterPro" id="IPR001279">
    <property type="entry name" value="Metallo-B-lactamas"/>
</dbReference>
<evidence type="ECO:0000313" key="16">
    <source>
        <dbReference type="Proteomes" id="UP000290848"/>
    </source>
</evidence>
<evidence type="ECO:0000256" key="5">
    <source>
        <dbReference type="ARBA" id="ARBA00011245"/>
    </source>
</evidence>
<dbReference type="GO" id="GO:0008800">
    <property type="term" value="F:beta-lactamase activity"/>
    <property type="evidence" value="ECO:0007669"/>
    <property type="project" value="UniProtKB-EC"/>
</dbReference>
<evidence type="ECO:0000256" key="11">
    <source>
        <dbReference type="ARBA" id="ARBA00022833"/>
    </source>
</evidence>
<dbReference type="SMART" id="SM00849">
    <property type="entry name" value="Lactamase_B"/>
    <property type="match status" value="1"/>
</dbReference>
<comment type="subunit">
    <text evidence="5">Monomer.</text>
</comment>
<evidence type="ECO:0000256" key="9">
    <source>
        <dbReference type="ARBA" id="ARBA00022764"/>
    </source>
</evidence>
<dbReference type="GO" id="GO:0042597">
    <property type="term" value="C:periplasmic space"/>
    <property type="evidence" value="ECO:0007669"/>
    <property type="project" value="UniProtKB-SubCell"/>
</dbReference>
<dbReference type="CDD" id="cd16302">
    <property type="entry name" value="CcrA-like_MBL-B1"/>
    <property type="match status" value="1"/>
</dbReference>
<dbReference type="RefSeq" id="WP_128770384.1">
    <property type="nucleotide sequence ID" value="NZ_RXOC01000011.1"/>
</dbReference>
<dbReference type="Gene3D" id="3.60.15.10">
    <property type="entry name" value="Ribonuclease Z/Hydroxyacylglutathione hydrolase-like"/>
    <property type="match status" value="1"/>
</dbReference>
<evidence type="ECO:0000256" key="7">
    <source>
        <dbReference type="ARBA" id="ARBA00022723"/>
    </source>
</evidence>
<evidence type="ECO:0000256" key="10">
    <source>
        <dbReference type="ARBA" id="ARBA00022801"/>
    </source>
</evidence>
<keyword evidence="11" id="KW-0862">Zinc</keyword>
<gene>
    <name evidence="15" type="primary">bla</name>
    <name evidence="15" type="ORF">EKH83_15590</name>
</gene>
<keyword evidence="12" id="KW-0046">Antibiotic resistance</keyword>
<comment type="cofactor">
    <cofactor evidence="2">
        <name>Zn(2+)</name>
        <dbReference type="ChEBI" id="CHEBI:29105"/>
    </cofactor>
</comment>
<evidence type="ECO:0000256" key="1">
    <source>
        <dbReference type="ARBA" id="ARBA00001526"/>
    </source>
</evidence>
<dbReference type="InterPro" id="IPR036866">
    <property type="entry name" value="RibonucZ/Hydroxyglut_hydro"/>
</dbReference>
<evidence type="ECO:0000256" key="13">
    <source>
        <dbReference type="SAM" id="SignalP"/>
    </source>
</evidence>
<dbReference type="GO" id="GO:0017001">
    <property type="term" value="P:antibiotic catabolic process"/>
    <property type="evidence" value="ECO:0007669"/>
    <property type="project" value="InterPro"/>
</dbReference>
<comment type="similarity">
    <text evidence="4">Belongs to the metallo-beta-lactamase superfamily. Class-B beta-lactamase family.</text>
</comment>
<evidence type="ECO:0000259" key="14">
    <source>
        <dbReference type="SMART" id="SM00849"/>
    </source>
</evidence>
<feature type="signal peptide" evidence="13">
    <location>
        <begin position="1"/>
        <end position="20"/>
    </location>
</feature>
<accession>A0A4V1KHT4</accession>
<dbReference type="PROSITE" id="PS00744">
    <property type="entry name" value="BETA_LACTAMASE_B_2"/>
    <property type="match status" value="1"/>
</dbReference>
<dbReference type="PANTHER" id="PTHR42951:SF4">
    <property type="entry name" value="ACYL-COENZYME A THIOESTERASE MBLAC2"/>
    <property type="match status" value="1"/>
</dbReference>
<keyword evidence="10" id="KW-0378">Hydrolase</keyword>
<evidence type="ECO:0000256" key="2">
    <source>
        <dbReference type="ARBA" id="ARBA00001947"/>
    </source>
</evidence>
<dbReference type="GO" id="GO:0046677">
    <property type="term" value="P:response to antibiotic"/>
    <property type="evidence" value="ECO:0007669"/>
    <property type="project" value="UniProtKB-KW"/>
</dbReference>
<reference evidence="15 16" key="1">
    <citation type="submission" date="2018-12" db="EMBL/GenBank/DDBJ databases">
        <title>The Draft Genome Sequence of the Soil Bacterium Pedobacter tournemirensis R1.</title>
        <authorList>
            <person name="He J."/>
        </authorList>
    </citation>
    <scope>NUCLEOTIDE SEQUENCE [LARGE SCALE GENOMIC DNA]</scope>
    <source>
        <strain evidence="15 16">R1</strain>
    </source>
</reference>
<comment type="catalytic activity">
    <reaction evidence="1">
        <text>a beta-lactam + H2O = a substituted beta-amino acid</text>
        <dbReference type="Rhea" id="RHEA:20401"/>
        <dbReference type="ChEBI" id="CHEBI:15377"/>
        <dbReference type="ChEBI" id="CHEBI:35627"/>
        <dbReference type="ChEBI" id="CHEBI:140347"/>
        <dbReference type="EC" id="3.5.2.6"/>
    </reaction>
</comment>
<feature type="domain" description="Metallo-beta-lactamase" evidence="14">
    <location>
        <begin position="54"/>
        <end position="226"/>
    </location>
</feature>
<dbReference type="Proteomes" id="UP000290848">
    <property type="component" value="Unassembled WGS sequence"/>
</dbReference>
<dbReference type="NCBIfam" id="NF033088">
    <property type="entry name" value="bla_subclass_B1"/>
    <property type="match status" value="1"/>
</dbReference>
<evidence type="ECO:0000256" key="6">
    <source>
        <dbReference type="ARBA" id="ARBA00012865"/>
    </source>
</evidence>
<name>A0A4V1KHT4_9SPHI</name>
<dbReference type="SUPFAM" id="SSF56281">
    <property type="entry name" value="Metallo-hydrolase/oxidoreductase"/>
    <property type="match status" value="1"/>
</dbReference>
<evidence type="ECO:0000256" key="12">
    <source>
        <dbReference type="ARBA" id="ARBA00023251"/>
    </source>
</evidence>
<evidence type="ECO:0000256" key="8">
    <source>
        <dbReference type="ARBA" id="ARBA00022729"/>
    </source>
</evidence>
<keyword evidence="8 13" id="KW-0732">Signal</keyword>
<dbReference type="Pfam" id="PF00753">
    <property type="entry name" value="Lactamase_B"/>
    <property type="match status" value="1"/>
</dbReference>
<dbReference type="InterPro" id="IPR001018">
    <property type="entry name" value="Beta-lactamase_class-B_CS"/>
</dbReference>
<dbReference type="InterPro" id="IPR058199">
    <property type="entry name" value="BlaB//VIM/IMP-1"/>
</dbReference>
<proteinExistence type="inferred from homology"/>
<dbReference type="GO" id="GO:0008270">
    <property type="term" value="F:zinc ion binding"/>
    <property type="evidence" value="ECO:0007669"/>
    <property type="project" value="InterPro"/>
</dbReference>
<dbReference type="PANTHER" id="PTHR42951">
    <property type="entry name" value="METALLO-BETA-LACTAMASE DOMAIN-CONTAINING"/>
    <property type="match status" value="1"/>
</dbReference>
<organism evidence="15 16">
    <name type="scientific">Arcticibacter tournemirensis</name>
    <dbReference type="NCBI Taxonomy" id="699437"/>
    <lineage>
        <taxon>Bacteria</taxon>
        <taxon>Pseudomonadati</taxon>
        <taxon>Bacteroidota</taxon>
        <taxon>Sphingobacteriia</taxon>
        <taxon>Sphingobacteriales</taxon>
        <taxon>Sphingobacteriaceae</taxon>
        <taxon>Arcticibacter</taxon>
    </lineage>
</organism>
<keyword evidence="9" id="KW-0574">Periplasm</keyword>
<comment type="subcellular location">
    <subcellularLocation>
        <location evidence="3">Periplasm</location>
    </subcellularLocation>
</comment>
<dbReference type="EMBL" id="RXOC01000011">
    <property type="protein sequence ID" value="RXF68302.1"/>
    <property type="molecule type" value="Genomic_DNA"/>
</dbReference>
<evidence type="ECO:0000256" key="4">
    <source>
        <dbReference type="ARBA" id="ARBA00005250"/>
    </source>
</evidence>